<comment type="caution">
    <text evidence="2">The sequence shown here is derived from an EMBL/GenBank/DDBJ whole genome shotgun (WGS) entry which is preliminary data.</text>
</comment>
<name>A0AAD5T1J9_9FUNG</name>
<feature type="region of interest" description="Disordered" evidence="1">
    <location>
        <begin position="22"/>
        <end position="57"/>
    </location>
</feature>
<dbReference type="EMBL" id="JADGJH010001533">
    <property type="protein sequence ID" value="KAJ3112523.1"/>
    <property type="molecule type" value="Genomic_DNA"/>
</dbReference>
<sequence length="272" mass="28208">MVVEKVTGNVVDATAASNLEKVSDSIGAKQQQLSHSNKPTAAPPLPPRFSLPDTDSPVSATAHLTGLWAGFAESEQLPESDDSDTHPVNTATPTDSKLKQAMKTAYSLASNHIAHTKDAIHDAASSSTPLKTLVTNLTATAISTVSTAVNASARITMVVPDGSGKEGGAETTEDFAVPIKYRLKFSLVVTGTKVAGKNLLDDISISGTCHESGTSLEWSETFSDSDDDDGGEDSTSSGDLVVSYSAKVSGGKMHGAWSATDGRKGTFSLSHI</sequence>
<evidence type="ECO:0000313" key="3">
    <source>
        <dbReference type="Proteomes" id="UP001211907"/>
    </source>
</evidence>
<proteinExistence type="predicted"/>
<feature type="compositionally biased region" description="Polar residues" evidence="1">
    <location>
        <begin position="28"/>
        <end position="39"/>
    </location>
</feature>
<feature type="compositionally biased region" description="Acidic residues" evidence="1">
    <location>
        <begin position="223"/>
        <end position="232"/>
    </location>
</feature>
<organism evidence="2 3">
    <name type="scientific">Physocladia obscura</name>
    <dbReference type="NCBI Taxonomy" id="109957"/>
    <lineage>
        <taxon>Eukaryota</taxon>
        <taxon>Fungi</taxon>
        <taxon>Fungi incertae sedis</taxon>
        <taxon>Chytridiomycota</taxon>
        <taxon>Chytridiomycota incertae sedis</taxon>
        <taxon>Chytridiomycetes</taxon>
        <taxon>Chytridiales</taxon>
        <taxon>Chytriomycetaceae</taxon>
        <taxon>Physocladia</taxon>
    </lineage>
</organism>
<gene>
    <name evidence="2" type="ORF">HK100_002307</name>
</gene>
<feature type="region of interest" description="Disordered" evidence="1">
    <location>
        <begin position="75"/>
        <end position="97"/>
    </location>
</feature>
<keyword evidence="3" id="KW-1185">Reference proteome</keyword>
<evidence type="ECO:0000256" key="1">
    <source>
        <dbReference type="SAM" id="MobiDB-lite"/>
    </source>
</evidence>
<feature type="region of interest" description="Disordered" evidence="1">
    <location>
        <begin position="216"/>
        <end position="238"/>
    </location>
</feature>
<accession>A0AAD5T1J9</accession>
<protein>
    <submittedName>
        <fullName evidence="2">Uncharacterized protein</fullName>
    </submittedName>
</protein>
<feature type="compositionally biased region" description="Polar residues" evidence="1">
    <location>
        <begin position="86"/>
        <end position="95"/>
    </location>
</feature>
<reference evidence="2" key="1">
    <citation type="submission" date="2020-05" db="EMBL/GenBank/DDBJ databases">
        <title>Phylogenomic resolution of chytrid fungi.</title>
        <authorList>
            <person name="Stajich J.E."/>
            <person name="Amses K."/>
            <person name="Simmons R."/>
            <person name="Seto K."/>
            <person name="Myers J."/>
            <person name="Bonds A."/>
            <person name="Quandt C.A."/>
            <person name="Barry K."/>
            <person name="Liu P."/>
            <person name="Grigoriev I."/>
            <person name="Longcore J.E."/>
            <person name="James T.Y."/>
        </authorList>
    </citation>
    <scope>NUCLEOTIDE SEQUENCE</scope>
    <source>
        <strain evidence="2">JEL0513</strain>
    </source>
</reference>
<evidence type="ECO:0000313" key="2">
    <source>
        <dbReference type="EMBL" id="KAJ3112523.1"/>
    </source>
</evidence>
<dbReference type="AlphaFoldDB" id="A0AAD5T1J9"/>
<dbReference type="Proteomes" id="UP001211907">
    <property type="component" value="Unassembled WGS sequence"/>
</dbReference>